<feature type="compositionally biased region" description="Low complexity" evidence="1">
    <location>
        <begin position="54"/>
        <end position="64"/>
    </location>
</feature>
<dbReference type="InterPro" id="IPR001810">
    <property type="entry name" value="F-box_dom"/>
</dbReference>
<evidence type="ECO:0000259" key="2">
    <source>
        <dbReference type="PROSITE" id="PS50181"/>
    </source>
</evidence>
<feature type="region of interest" description="Disordered" evidence="1">
    <location>
        <begin position="48"/>
        <end position="100"/>
    </location>
</feature>
<dbReference type="Gene3D" id="2.120.10.80">
    <property type="entry name" value="Kelch-type beta propeller"/>
    <property type="match status" value="1"/>
</dbReference>
<dbReference type="Proteomes" id="UP001497512">
    <property type="component" value="Chromosome 8"/>
</dbReference>
<feature type="domain" description="F-box" evidence="2">
    <location>
        <begin position="106"/>
        <end position="151"/>
    </location>
</feature>
<evidence type="ECO:0000256" key="1">
    <source>
        <dbReference type="SAM" id="MobiDB-lite"/>
    </source>
</evidence>
<proteinExistence type="predicted"/>
<dbReference type="NCBIfam" id="TIGR01640">
    <property type="entry name" value="F_box_assoc_1"/>
    <property type="match status" value="1"/>
</dbReference>
<dbReference type="EMBL" id="OZ019900">
    <property type="protein sequence ID" value="CAK9235074.1"/>
    <property type="molecule type" value="Genomic_DNA"/>
</dbReference>
<feature type="compositionally biased region" description="Basic and acidic residues" evidence="1">
    <location>
        <begin position="10"/>
        <end position="22"/>
    </location>
</feature>
<dbReference type="CDD" id="cd22157">
    <property type="entry name" value="F-box_AtFBW1-like"/>
    <property type="match status" value="1"/>
</dbReference>
<dbReference type="PROSITE" id="PS50181">
    <property type="entry name" value="FBOX"/>
    <property type="match status" value="1"/>
</dbReference>
<dbReference type="InterPro" id="IPR050796">
    <property type="entry name" value="SCF_F-box_component"/>
</dbReference>
<dbReference type="SUPFAM" id="SSF81383">
    <property type="entry name" value="F-box domain"/>
    <property type="match status" value="1"/>
</dbReference>
<feature type="compositionally biased region" description="Basic and acidic residues" evidence="1">
    <location>
        <begin position="76"/>
        <end position="87"/>
    </location>
</feature>
<name>A0ABP0V106_9BRYO</name>
<protein>
    <recommendedName>
        <fullName evidence="2">F-box domain-containing protein</fullName>
    </recommendedName>
</protein>
<dbReference type="Pfam" id="PF03478">
    <property type="entry name" value="Beta-prop_KIB1-4"/>
    <property type="match status" value="1"/>
</dbReference>
<dbReference type="InterPro" id="IPR036047">
    <property type="entry name" value="F-box-like_dom_sf"/>
</dbReference>
<evidence type="ECO:0000313" key="3">
    <source>
        <dbReference type="EMBL" id="CAK9235074.1"/>
    </source>
</evidence>
<dbReference type="InterPro" id="IPR005174">
    <property type="entry name" value="KIB1-4_b-propeller"/>
</dbReference>
<dbReference type="PANTHER" id="PTHR31672">
    <property type="entry name" value="BNACNNG10540D PROTEIN"/>
    <property type="match status" value="1"/>
</dbReference>
<dbReference type="SMART" id="SM00256">
    <property type="entry name" value="FBOX"/>
    <property type="match status" value="1"/>
</dbReference>
<organism evidence="3 4">
    <name type="scientific">Sphagnum troendelagicum</name>
    <dbReference type="NCBI Taxonomy" id="128251"/>
    <lineage>
        <taxon>Eukaryota</taxon>
        <taxon>Viridiplantae</taxon>
        <taxon>Streptophyta</taxon>
        <taxon>Embryophyta</taxon>
        <taxon>Bryophyta</taxon>
        <taxon>Sphagnophytina</taxon>
        <taxon>Sphagnopsida</taxon>
        <taxon>Sphagnales</taxon>
        <taxon>Sphagnaceae</taxon>
        <taxon>Sphagnum</taxon>
    </lineage>
</organism>
<evidence type="ECO:0000313" key="4">
    <source>
        <dbReference type="Proteomes" id="UP001497512"/>
    </source>
</evidence>
<feature type="region of interest" description="Disordered" evidence="1">
    <location>
        <begin position="10"/>
        <end position="29"/>
    </location>
</feature>
<dbReference type="InterPro" id="IPR017451">
    <property type="entry name" value="F-box-assoc_interact_dom"/>
</dbReference>
<reference evidence="3" key="1">
    <citation type="submission" date="2024-02" db="EMBL/GenBank/DDBJ databases">
        <authorList>
            <consortium name="ELIXIR-Norway"/>
            <consortium name="Elixir Norway"/>
        </authorList>
    </citation>
    <scope>NUCLEOTIDE SEQUENCE</scope>
</reference>
<gene>
    <name evidence="3" type="ORF">CSSPTR1EN2_LOCUS22535</name>
</gene>
<dbReference type="Pfam" id="PF00646">
    <property type="entry name" value="F-box"/>
    <property type="match status" value="1"/>
</dbReference>
<accession>A0ABP0V106</accession>
<dbReference type="SUPFAM" id="SSF117281">
    <property type="entry name" value="Kelch motif"/>
    <property type="match status" value="1"/>
</dbReference>
<dbReference type="Gene3D" id="1.20.1280.50">
    <property type="match status" value="1"/>
</dbReference>
<sequence>MEIVVVRVEDDCRVEESDEKSRAVSSTGNNLVGSLASLSVTNAAECPRGEEFGSGRSSSGGNCSSKEEQAPSVKQNLKDLRSKRDSSRGGGGGGKKDNDTNGYMDGALWGELPEHLHDIILAWLPLPSFFHLRCVCKRWNNIIESRSFLSICSRVPSHGPFFLMFADPFRQKIAAYDPTLHRWHLLPLSFFLSCPFFESFIVLAAAGGLLCVGGAGTQCRSLFVSNPMTRSQRKLPPMIDMKSPYVVGMVMNPQHDSYQILVAQDGEHLMSQVYDSKSNTWKMTHGLEKRVALIAGTAYINGFLYSMTYGATTGVLAYNVEQGQWHEVRVKMPLSLVCPQLLGHRGQLMMVGGVEEFGTLKSVHLWRLEIPGKEWIEVQQMPESLFNKLFKSQGHHFLCVSHGDYICFTDYYSREMLMYDIYRNSWWWLPVCILSEYMEARSALGFSFEPRLDAMV</sequence>
<keyword evidence="4" id="KW-1185">Reference proteome</keyword>
<dbReference type="InterPro" id="IPR015915">
    <property type="entry name" value="Kelch-typ_b-propeller"/>
</dbReference>